<dbReference type="EMBL" id="JAUUTY010000004">
    <property type="protein sequence ID" value="KAK1645492.1"/>
    <property type="molecule type" value="Genomic_DNA"/>
</dbReference>
<feature type="compositionally biased region" description="Low complexity" evidence="2">
    <location>
        <begin position="654"/>
        <end position="663"/>
    </location>
</feature>
<dbReference type="InterPro" id="IPR036691">
    <property type="entry name" value="Endo/exonu/phosph_ase_sf"/>
</dbReference>
<dbReference type="Proteomes" id="UP001231189">
    <property type="component" value="Unassembled WGS sequence"/>
</dbReference>
<feature type="region of interest" description="Disordered" evidence="2">
    <location>
        <begin position="834"/>
        <end position="876"/>
    </location>
</feature>
<feature type="compositionally biased region" description="Acidic residues" evidence="2">
    <location>
        <begin position="1106"/>
        <end position="1118"/>
    </location>
</feature>
<dbReference type="GO" id="GO:0003676">
    <property type="term" value="F:nucleic acid binding"/>
    <property type="evidence" value="ECO:0007669"/>
    <property type="project" value="InterPro"/>
</dbReference>
<accession>A0AAD8S756</accession>
<dbReference type="GO" id="GO:0008270">
    <property type="term" value="F:zinc ion binding"/>
    <property type="evidence" value="ECO:0007669"/>
    <property type="project" value="InterPro"/>
</dbReference>
<dbReference type="SUPFAM" id="SSF56219">
    <property type="entry name" value="DNase I-like"/>
    <property type="match status" value="1"/>
</dbReference>
<evidence type="ECO:0000256" key="1">
    <source>
        <dbReference type="SAM" id="Coils"/>
    </source>
</evidence>
<feature type="region of interest" description="Disordered" evidence="2">
    <location>
        <begin position="1091"/>
        <end position="1146"/>
    </location>
</feature>
<dbReference type="InterPro" id="IPR036875">
    <property type="entry name" value="Znf_CCHC_sf"/>
</dbReference>
<feature type="region of interest" description="Disordered" evidence="2">
    <location>
        <begin position="1412"/>
        <end position="1448"/>
    </location>
</feature>
<dbReference type="Gene3D" id="3.60.10.10">
    <property type="entry name" value="Endonuclease/exonuclease/phosphatase"/>
    <property type="match status" value="1"/>
</dbReference>
<evidence type="ECO:0000313" key="4">
    <source>
        <dbReference type="EMBL" id="KAK1645492.1"/>
    </source>
</evidence>
<feature type="region of interest" description="Disordered" evidence="2">
    <location>
        <begin position="628"/>
        <end position="697"/>
    </location>
</feature>
<feature type="compositionally biased region" description="Basic and acidic residues" evidence="2">
    <location>
        <begin position="847"/>
        <end position="862"/>
    </location>
</feature>
<dbReference type="PANTHER" id="PTHR31635:SF196">
    <property type="entry name" value="REVERSE TRANSCRIPTASE DOMAIN-CONTAINING PROTEIN-RELATED"/>
    <property type="match status" value="1"/>
</dbReference>
<keyword evidence="5" id="KW-1185">Reference proteome</keyword>
<name>A0AAD8S756_LOLMU</name>
<dbReference type="InterPro" id="IPR043502">
    <property type="entry name" value="DNA/RNA_pol_sf"/>
</dbReference>
<organism evidence="4 5">
    <name type="scientific">Lolium multiflorum</name>
    <name type="common">Italian ryegrass</name>
    <name type="synonym">Lolium perenne subsp. multiflorum</name>
    <dbReference type="NCBI Taxonomy" id="4521"/>
    <lineage>
        <taxon>Eukaryota</taxon>
        <taxon>Viridiplantae</taxon>
        <taxon>Streptophyta</taxon>
        <taxon>Embryophyta</taxon>
        <taxon>Tracheophyta</taxon>
        <taxon>Spermatophyta</taxon>
        <taxon>Magnoliopsida</taxon>
        <taxon>Liliopsida</taxon>
        <taxon>Poales</taxon>
        <taxon>Poaceae</taxon>
        <taxon>BOP clade</taxon>
        <taxon>Pooideae</taxon>
        <taxon>Poodae</taxon>
        <taxon>Poeae</taxon>
        <taxon>Poeae Chloroplast Group 2 (Poeae type)</taxon>
        <taxon>Loliodinae</taxon>
        <taxon>Loliinae</taxon>
        <taxon>Lolium</taxon>
    </lineage>
</organism>
<feature type="region of interest" description="Disordered" evidence="2">
    <location>
        <begin position="753"/>
        <end position="792"/>
    </location>
</feature>
<dbReference type="PANTHER" id="PTHR31635">
    <property type="entry name" value="REVERSE TRANSCRIPTASE DOMAIN-CONTAINING PROTEIN-RELATED"/>
    <property type="match status" value="1"/>
</dbReference>
<proteinExistence type="predicted"/>
<feature type="compositionally biased region" description="Basic and acidic residues" evidence="2">
    <location>
        <begin position="1231"/>
        <end position="1248"/>
    </location>
</feature>
<feature type="region of interest" description="Disordered" evidence="2">
    <location>
        <begin position="1193"/>
        <end position="1248"/>
    </location>
</feature>
<dbReference type="InterPro" id="IPR000477">
    <property type="entry name" value="RT_dom"/>
</dbReference>
<dbReference type="CDD" id="cd01650">
    <property type="entry name" value="RT_nLTR_like"/>
    <property type="match status" value="1"/>
</dbReference>
<evidence type="ECO:0000313" key="5">
    <source>
        <dbReference type="Proteomes" id="UP001231189"/>
    </source>
</evidence>
<dbReference type="Gene3D" id="4.10.60.10">
    <property type="entry name" value="Zinc finger, CCHC-type"/>
    <property type="match status" value="1"/>
</dbReference>
<feature type="region of interest" description="Disordered" evidence="2">
    <location>
        <begin position="582"/>
        <end position="604"/>
    </location>
</feature>
<gene>
    <name evidence="4" type="ORF">QYE76_063297</name>
</gene>
<keyword evidence="1" id="KW-0175">Coiled coil</keyword>
<reference evidence="4" key="1">
    <citation type="submission" date="2023-07" db="EMBL/GenBank/DDBJ databases">
        <title>A chromosome-level genome assembly of Lolium multiflorum.</title>
        <authorList>
            <person name="Chen Y."/>
            <person name="Copetti D."/>
            <person name="Kolliker R."/>
            <person name="Studer B."/>
        </authorList>
    </citation>
    <scope>NUCLEOTIDE SEQUENCE</scope>
    <source>
        <strain evidence="4">02402/16</strain>
        <tissue evidence="4">Leaf</tissue>
    </source>
</reference>
<evidence type="ECO:0000256" key="2">
    <source>
        <dbReference type="SAM" id="MobiDB-lite"/>
    </source>
</evidence>
<dbReference type="InterPro" id="IPR001878">
    <property type="entry name" value="Znf_CCHC"/>
</dbReference>
<feature type="compositionally biased region" description="Low complexity" evidence="2">
    <location>
        <begin position="1432"/>
        <end position="1443"/>
    </location>
</feature>
<dbReference type="PROSITE" id="PS50878">
    <property type="entry name" value="RT_POL"/>
    <property type="match status" value="1"/>
</dbReference>
<dbReference type="Pfam" id="PF00078">
    <property type="entry name" value="RVT_1"/>
    <property type="match status" value="1"/>
</dbReference>
<dbReference type="SUPFAM" id="SSF56672">
    <property type="entry name" value="DNA/RNA polymerases"/>
    <property type="match status" value="1"/>
</dbReference>
<feature type="coiled-coil region" evidence="1">
    <location>
        <begin position="796"/>
        <end position="825"/>
    </location>
</feature>
<protein>
    <recommendedName>
        <fullName evidence="3">Reverse transcriptase domain-containing protein</fullName>
    </recommendedName>
</protein>
<feature type="compositionally biased region" description="Basic and acidic residues" evidence="2">
    <location>
        <begin position="773"/>
        <end position="792"/>
    </location>
</feature>
<feature type="domain" description="Reverse transcriptase" evidence="3">
    <location>
        <begin position="1739"/>
        <end position="1933"/>
    </location>
</feature>
<evidence type="ECO:0000259" key="3">
    <source>
        <dbReference type="PROSITE" id="PS50878"/>
    </source>
</evidence>
<sequence>MRAFRECVEDCGLIDVGWTGSPFTWDNRQADPANVKARIDRAFGNDALYAAFKVDRVRHVDFVASDHCVLVMRLRGLDEQQYRHAGRHFKYENAWQTIGDYDKKIADLWNEKCRSGGLSGVSKTLKDMQGELASWGNSKLGNFKNKLAVLRRDLATVRSQSLGHGPSQEETSIMSRINRVLHQEEIWVKQRARVQWLKEGDRNSAFFHAQVAQRKRINKISSLQLADGSSCETMEEIQAEIQNFYQTLYQSQGEPNMTTCLHFVEEKITQPMRNEMDKVFTADEVRFALFQMHPSKAPGVDGYTAGFFQRHWELVRDTVVPAVLEFVNGGVIPADLNDTAIVLIPKVLRGRYYGEFMTAGIPRTASKTWRSIVAGREALTVGLIRRIGAGDSVSIWDDNWIPGSRTMKPMGRRMATDKEVIPLRHINGEDSVAWALEPNGIYSVRSAYRGLVAEKEQREELQGGGATTSAVGDESKWKKLWKLDVQPRFQHKFTVELCSARRQGTRRRLRAQLVGGFAEENPFAVLCSEASSSEEGTEEGVRDVLTAGAEAWMDGLTGGGPVFLGGGGPPPVLAPGMAPDLTSTEDFPPLPIREKGAASTSGRRVSAGRDAEALVSCRIGEIFISWRPEPGGTLEPAAAGQDRGLGFPQSPTAGSLLLGRGPVSPGPGGPASRIQQGAGAASQPTTSLDGSDGRRMVQGQSCAVSMQGGRSGVGSDSFAPGSQVLKWRWRPVGTLNDSLGFPAAARDLQKRGLSASLPPLHPPSSPHARRRRMDRERRGKRRFEELGEGGEGWRRDQDLRQKLDREQEEHQRQQWERDREFQRREEDLRAREWRGREQRRPPAPFQRGRDTGRWEERPEHAARHGSATRATESGSGEAKHITYYNCGKQGHVQAECKDEPFCVKCNKSGHLSAMCAAMSRATEPFWAGFGKSGLGFMCLEVPEEELLPPAPNAARVSLSQGILSAEQLEDELKDLVDEEWCWNVQELCNGEFATSFPSKESLRMAIRGGGLNLPNCNIHADVQAAVGDPAAAERLEEIWVKLFDAPLPYRQPVRLLLAARELGRPIGVDDQSLELAAAPASRLEFRWKGLLVRDHPPPPPNPALDDKEEEGDESEGEGWDGRRGKHIRKDKEPSTPRRGTNGAPKHKSVVVGLAADPQGKSAPTIPASALSQYGSNLMGKGDIFPILKSLLTPGEGSASSQVVAEDTEGDQPPLSPLLLTDSATPDGLVTPDRDGRTEGKAWHLSQEERAEVGLSPSWESDLNLMREKERRSKSNMDRPSLVRGVEGKEVAIQLVFEDGEQQGSAGVKGSTPMTGAVIGELAAQVARAPFTKSKSGGPSRFSRRGATALAEPVLQRAIARAQKKVPVAKDSCIVFPSAACNPAPLLSIIRAKELAQAELALAQDRLAAEQAAAREAEGKEDTQELAEATGVASQEAATTSESSGGRKKKELTMHICKSVLAGNLRQGGGLGPPNPHGGDFNLLQDAADKNNDRVNWARMDAFNDNIANWGLREIPQLAAKARGRDVLDWWSFMSGGVRKNLKGWNANRKVEENAAKLALLQQIKGLDKKADSVGLDGEEWAFRYHLEEQILAIFRDEEEYWRQRGRIRWMLQGDANTAYFHAVANGRRRKCCILRLLTDNGPITDKRQIQEHVYDFYRRLLGSNDTRVCSLDPGAWVEDARVSLEENEEILRTFSQEELDKLVLEMKSDTAPGPDGLPVQFFKKFWPLLRMGVLHIVNDFLLGRIDISRLNFGILSLIPKVQGADHISQFRPIALINVIFKMVSKAVATKQDPIANRVISPNQTAFIKGRFILDGILALHEVVHEVKAKREACILLKLDFEKAYDRVNWDFLKEVLRCKGFDSGAVNRIMQLVLGGQTTISINGEVGSFFRNKRGVRHGDPLSPFSSTSWQKPSLSFSLEPTLLGTLLGLYHI</sequence>
<feature type="compositionally biased region" description="Basic and acidic residues" evidence="2">
    <location>
        <begin position="1412"/>
        <end position="1422"/>
    </location>
</feature>
<comment type="caution">
    <text evidence="4">The sequence shown here is derived from an EMBL/GenBank/DDBJ whole genome shotgun (WGS) entry which is preliminary data.</text>
</comment>
<dbReference type="SUPFAM" id="SSF57756">
    <property type="entry name" value="Retrovirus zinc finger-like domains"/>
    <property type="match status" value="1"/>
</dbReference>
<dbReference type="SMART" id="SM00343">
    <property type="entry name" value="ZnF_C2HC"/>
    <property type="match status" value="2"/>
</dbReference>